<protein>
    <submittedName>
        <fullName evidence="1">Uncharacterized protein</fullName>
    </submittedName>
</protein>
<organism evidence="1 2">
    <name type="scientific">Tribonema minus</name>
    <dbReference type="NCBI Taxonomy" id="303371"/>
    <lineage>
        <taxon>Eukaryota</taxon>
        <taxon>Sar</taxon>
        <taxon>Stramenopiles</taxon>
        <taxon>Ochrophyta</taxon>
        <taxon>PX clade</taxon>
        <taxon>Xanthophyceae</taxon>
        <taxon>Tribonematales</taxon>
        <taxon>Tribonemataceae</taxon>
        <taxon>Tribonema</taxon>
    </lineage>
</organism>
<sequence length="531" mass="58554">MADSYNEIKWVMRKLETLPGLKMSKFMETIKYLLDKMSESASCFTCARTELLVIYDKYGSRDETIVDLLQKATNIGAMKKQYLSGILPAHHSISSYLKDEAAWPTANRISDEPDDTRLYTSCKDAALYLRTVASAATMASAHSEGVDFDWRIVKHDADHIMLAIDSNRSSTDASSAYYFETRVSELRKDGRADDKTMTVVITKADLGDLAEDGFSNVDEACTALERGMEERLTPYFGADGTSSIRIIATGKGLGARDTLVSQHLRLTVRSAWASKNERGYAALQTAFDYAEWAGGSGIAAARDIGACIEKVKVNVKDDPAFAPVSASANRLIAAFHDLEVSPPIVAKDDLLCIHPASLQCISRRKGAWKFQKGGHRVPDFNEYMVHQYLFKSELDKLWADVFTGGHIKNARQVVVTRQKEASRCASSLLVDEMRAAYLECAAISGQGMRTRIINVMQPALSTSLANVAAHMQELVMQCLEPFELSGCVEQTLSSLADSAARVAVSKKSETEQVVSVLKKHLQRSAKRARID</sequence>
<reference evidence="1" key="1">
    <citation type="submission" date="2021-02" db="EMBL/GenBank/DDBJ databases">
        <title>First Annotated Genome of the Yellow-green Alga Tribonema minus.</title>
        <authorList>
            <person name="Mahan K.M."/>
        </authorList>
    </citation>
    <scope>NUCLEOTIDE SEQUENCE</scope>
    <source>
        <strain evidence="1">UTEX B ZZ1240</strain>
    </source>
</reference>
<evidence type="ECO:0000313" key="1">
    <source>
        <dbReference type="EMBL" id="KAG5186017.1"/>
    </source>
</evidence>
<dbReference type="AlphaFoldDB" id="A0A835Z1Z0"/>
<dbReference type="EMBL" id="JAFCMP010000114">
    <property type="protein sequence ID" value="KAG5186017.1"/>
    <property type="molecule type" value="Genomic_DNA"/>
</dbReference>
<gene>
    <name evidence="1" type="ORF">JKP88DRAFT_254572</name>
</gene>
<keyword evidence="2" id="KW-1185">Reference proteome</keyword>
<accession>A0A835Z1Z0</accession>
<comment type="caution">
    <text evidence="1">The sequence shown here is derived from an EMBL/GenBank/DDBJ whole genome shotgun (WGS) entry which is preliminary data.</text>
</comment>
<evidence type="ECO:0000313" key="2">
    <source>
        <dbReference type="Proteomes" id="UP000664859"/>
    </source>
</evidence>
<dbReference type="Proteomes" id="UP000664859">
    <property type="component" value="Unassembled WGS sequence"/>
</dbReference>
<name>A0A835Z1Z0_9STRA</name>
<proteinExistence type="predicted"/>